<feature type="compositionally biased region" description="Basic and acidic residues" evidence="1">
    <location>
        <begin position="24"/>
        <end position="33"/>
    </location>
</feature>
<dbReference type="STRING" id="33097.A0A150GY83"/>
<protein>
    <submittedName>
        <fullName evidence="2">Uncharacterized protein</fullName>
    </submittedName>
</protein>
<dbReference type="OrthoDB" id="550651at2759"/>
<feature type="region of interest" description="Disordered" evidence="1">
    <location>
        <begin position="183"/>
        <end position="231"/>
    </location>
</feature>
<keyword evidence="3" id="KW-1185">Reference proteome</keyword>
<accession>A0A150GY83</accession>
<evidence type="ECO:0000313" key="3">
    <source>
        <dbReference type="Proteomes" id="UP000075714"/>
    </source>
</evidence>
<reference evidence="3" key="1">
    <citation type="journal article" date="2016" name="Nat. Commun.">
        <title>The Gonium pectorale genome demonstrates co-option of cell cycle regulation during the evolution of multicellularity.</title>
        <authorList>
            <person name="Hanschen E.R."/>
            <person name="Marriage T.N."/>
            <person name="Ferris P.J."/>
            <person name="Hamaji T."/>
            <person name="Toyoda A."/>
            <person name="Fujiyama A."/>
            <person name="Neme R."/>
            <person name="Noguchi H."/>
            <person name="Minakuchi Y."/>
            <person name="Suzuki M."/>
            <person name="Kawai-Toyooka H."/>
            <person name="Smith D.R."/>
            <person name="Sparks H."/>
            <person name="Anderson J."/>
            <person name="Bakaric R."/>
            <person name="Luria V."/>
            <person name="Karger A."/>
            <person name="Kirschner M.W."/>
            <person name="Durand P.M."/>
            <person name="Michod R.E."/>
            <person name="Nozaki H."/>
            <person name="Olson B.J."/>
        </authorList>
    </citation>
    <scope>NUCLEOTIDE SEQUENCE [LARGE SCALE GENOMIC DNA]</scope>
    <source>
        <strain evidence="3">NIES-2863</strain>
    </source>
</reference>
<dbReference type="Proteomes" id="UP000075714">
    <property type="component" value="Unassembled WGS sequence"/>
</dbReference>
<feature type="compositionally biased region" description="Low complexity" evidence="1">
    <location>
        <begin position="113"/>
        <end position="129"/>
    </location>
</feature>
<feature type="compositionally biased region" description="Acidic residues" evidence="1">
    <location>
        <begin position="207"/>
        <end position="219"/>
    </location>
</feature>
<organism evidence="2 3">
    <name type="scientific">Gonium pectorale</name>
    <name type="common">Green alga</name>
    <dbReference type="NCBI Taxonomy" id="33097"/>
    <lineage>
        <taxon>Eukaryota</taxon>
        <taxon>Viridiplantae</taxon>
        <taxon>Chlorophyta</taxon>
        <taxon>core chlorophytes</taxon>
        <taxon>Chlorophyceae</taxon>
        <taxon>CS clade</taxon>
        <taxon>Chlamydomonadales</taxon>
        <taxon>Volvocaceae</taxon>
        <taxon>Gonium</taxon>
    </lineage>
</organism>
<evidence type="ECO:0000256" key="1">
    <source>
        <dbReference type="SAM" id="MobiDB-lite"/>
    </source>
</evidence>
<dbReference type="EMBL" id="LSYV01000005">
    <property type="protein sequence ID" value="KXZ54638.1"/>
    <property type="molecule type" value="Genomic_DNA"/>
</dbReference>
<name>A0A150GY83_GONPE</name>
<feature type="region of interest" description="Disordered" evidence="1">
    <location>
        <begin position="1"/>
        <end position="171"/>
    </location>
</feature>
<evidence type="ECO:0000313" key="2">
    <source>
        <dbReference type="EMBL" id="KXZ54638.1"/>
    </source>
</evidence>
<gene>
    <name evidence="2" type="ORF">GPECTOR_4g704</name>
</gene>
<sequence>MLRAVRSWVSGLVESSARKPGKRPASELNDHDAPQPLPFADLSHNGAAATPTAAPRTSALDNWEHRSSKRLAADPAGPHTGPWWMKQRSSSATRSAGAPVPLPLPPATEARRPAGLPSSSRLGSASGLAHRAALPGTGHGASTGGAEPSVSSSGATGNGVSGNGLEDTARAQWQRAVRVSVGTIRPAQAPKALPPVARRPLKRWYEGGEDDEEGGEDDFVGAGPRAAPQAR</sequence>
<dbReference type="AlphaFoldDB" id="A0A150GY83"/>
<proteinExistence type="predicted"/>
<comment type="caution">
    <text evidence="2">The sequence shown here is derived from an EMBL/GenBank/DDBJ whole genome shotgun (WGS) entry which is preliminary data.</text>
</comment>